<organism evidence="12 13">
    <name type="scientific">Anaeromicrobium sediminis</name>
    <dbReference type="NCBI Taxonomy" id="1478221"/>
    <lineage>
        <taxon>Bacteria</taxon>
        <taxon>Bacillati</taxon>
        <taxon>Bacillota</taxon>
        <taxon>Clostridia</taxon>
        <taxon>Peptostreptococcales</taxon>
        <taxon>Thermotaleaceae</taxon>
        <taxon>Anaeromicrobium</taxon>
    </lineage>
</organism>
<dbReference type="InterPro" id="IPR014358">
    <property type="entry name" value="Enoyl-ACP_Rdtase_NADH"/>
</dbReference>
<name>A0A267MG82_9FIRM</name>
<comment type="catalytic activity">
    <reaction evidence="9">
        <text>a 2,3-saturated acyl-[ACP] + NAD(+) = a (2E)-enoyl-[ACP] + NADH + H(+)</text>
        <dbReference type="Rhea" id="RHEA:10240"/>
        <dbReference type="Rhea" id="RHEA-COMP:9925"/>
        <dbReference type="Rhea" id="RHEA-COMP:9926"/>
        <dbReference type="ChEBI" id="CHEBI:15378"/>
        <dbReference type="ChEBI" id="CHEBI:57540"/>
        <dbReference type="ChEBI" id="CHEBI:57945"/>
        <dbReference type="ChEBI" id="CHEBI:78784"/>
        <dbReference type="ChEBI" id="CHEBI:78785"/>
        <dbReference type="EC" id="1.3.1.9"/>
    </reaction>
</comment>
<keyword evidence="4" id="KW-0276">Fatty acid metabolism</keyword>
<dbReference type="AlphaFoldDB" id="A0A267MG82"/>
<keyword evidence="13" id="KW-1185">Reference proteome</keyword>
<dbReference type="PANTHER" id="PTHR43159">
    <property type="entry name" value="ENOYL-[ACYL-CARRIER-PROTEIN] REDUCTASE"/>
    <property type="match status" value="1"/>
</dbReference>
<dbReference type="Gene3D" id="1.10.8.400">
    <property type="entry name" value="Enoyl acyl carrier protein reductase"/>
    <property type="match status" value="1"/>
</dbReference>
<keyword evidence="8 9" id="KW-0275">Fatty acid biosynthesis</keyword>
<dbReference type="Pfam" id="PF13561">
    <property type="entry name" value="adh_short_C2"/>
    <property type="match status" value="1"/>
</dbReference>
<feature type="active site" description="Proton acceptor" evidence="10">
    <location>
        <position position="147"/>
    </location>
</feature>
<keyword evidence="3 9" id="KW-0444">Lipid biosynthesis</keyword>
<dbReference type="PRINTS" id="PR00081">
    <property type="entry name" value="GDHRDH"/>
</dbReference>
<evidence type="ECO:0000256" key="1">
    <source>
        <dbReference type="ARBA" id="ARBA00005194"/>
    </source>
</evidence>
<reference evidence="12 13" key="1">
    <citation type="submission" date="2017-06" db="EMBL/GenBank/DDBJ databases">
        <title>Draft genome sequence of anaerobic fermentative bacterium Anaeromicrobium sediminis DY2726D isolated from West Pacific Ocean sediments.</title>
        <authorList>
            <person name="Zeng X."/>
        </authorList>
    </citation>
    <scope>NUCLEOTIDE SEQUENCE [LARGE SCALE GENOMIC DNA]</scope>
    <source>
        <strain evidence="12 13">DY2726D</strain>
    </source>
</reference>
<evidence type="ECO:0000256" key="8">
    <source>
        <dbReference type="ARBA" id="ARBA00023160"/>
    </source>
</evidence>
<comment type="pathway">
    <text evidence="1">Lipid metabolism; fatty acid biosynthesis.</text>
</comment>
<feature type="binding site" evidence="11">
    <location>
        <begin position="20"/>
        <end position="21"/>
    </location>
    <ligand>
        <name>NAD(+)</name>
        <dbReference type="ChEBI" id="CHEBI:57540"/>
    </ligand>
</feature>
<evidence type="ECO:0000256" key="3">
    <source>
        <dbReference type="ARBA" id="ARBA00022516"/>
    </source>
</evidence>
<dbReference type="OrthoDB" id="9803628at2"/>
<feature type="binding site" evidence="11">
    <location>
        <position position="164"/>
    </location>
    <ligand>
        <name>NAD(+)</name>
        <dbReference type="ChEBI" id="CHEBI:57540"/>
    </ligand>
</feature>
<protein>
    <recommendedName>
        <fullName evidence="9">Enoyl-[acyl-carrier-protein] reductase [NADH]</fullName>
        <ecNumber evidence="9">1.3.1.9</ecNumber>
    </recommendedName>
</protein>
<evidence type="ECO:0000256" key="11">
    <source>
        <dbReference type="PIRSR" id="PIRSR000094-3"/>
    </source>
</evidence>
<dbReference type="FunFam" id="3.40.50.720:FF:000054">
    <property type="entry name" value="Enoyl-[acyl-carrier-protein] reductase [NADH]"/>
    <property type="match status" value="1"/>
</dbReference>
<keyword evidence="6 9" id="KW-0520">NAD</keyword>
<comment type="caution">
    <text evidence="12">The sequence shown here is derived from an EMBL/GenBank/DDBJ whole genome shotgun (WGS) entry which is preliminary data.</text>
</comment>
<evidence type="ECO:0000256" key="10">
    <source>
        <dbReference type="PIRSR" id="PIRSR000094-1"/>
    </source>
</evidence>
<dbReference type="EMBL" id="NIBG01000013">
    <property type="protein sequence ID" value="PAB58591.1"/>
    <property type="molecule type" value="Genomic_DNA"/>
</dbReference>
<evidence type="ECO:0000256" key="5">
    <source>
        <dbReference type="ARBA" id="ARBA00023002"/>
    </source>
</evidence>
<feature type="binding site" evidence="11">
    <location>
        <position position="14"/>
    </location>
    <ligand>
        <name>NAD(+)</name>
        <dbReference type="ChEBI" id="CHEBI:57540"/>
    </ligand>
</feature>
<evidence type="ECO:0000256" key="9">
    <source>
        <dbReference type="PIRNR" id="PIRNR000094"/>
    </source>
</evidence>
<dbReference type="GO" id="GO:0004318">
    <property type="term" value="F:enoyl-[acyl-carrier-protein] reductase (NADH) activity"/>
    <property type="evidence" value="ECO:0007669"/>
    <property type="project" value="UniProtKB-EC"/>
</dbReference>
<evidence type="ECO:0000313" key="13">
    <source>
        <dbReference type="Proteomes" id="UP000216024"/>
    </source>
</evidence>
<keyword evidence="5 9" id="KW-0560">Oxidoreductase</keyword>
<evidence type="ECO:0000256" key="4">
    <source>
        <dbReference type="ARBA" id="ARBA00022832"/>
    </source>
</evidence>
<dbReference type="SUPFAM" id="SSF51735">
    <property type="entry name" value="NAD(P)-binding Rossmann-fold domains"/>
    <property type="match status" value="1"/>
</dbReference>
<dbReference type="NCBIfam" id="NF006369">
    <property type="entry name" value="PRK08594.1"/>
    <property type="match status" value="1"/>
</dbReference>
<accession>A0A267MG82</accession>
<gene>
    <name evidence="12" type="ORF">CCE28_13990</name>
</gene>
<evidence type="ECO:0000313" key="12">
    <source>
        <dbReference type="EMBL" id="PAB58591.1"/>
    </source>
</evidence>
<dbReference type="GO" id="GO:0006633">
    <property type="term" value="P:fatty acid biosynthetic process"/>
    <property type="evidence" value="ECO:0007669"/>
    <property type="project" value="UniProtKB-KW"/>
</dbReference>
<comment type="similarity">
    <text evidence="2 9">Belongs to the short-chain dehydrogenases/reductases (SDR) family. FabI subfamily.</text>
</comment>
<dbReference type="PANTHER" id="PTHR43159:SF2">
    <property type="entry name" value="ENOYL-[ACYL-CARRIER-PROTEIN] REDUCTASE [NADH], CHLOROPLASTIC"/>
    <property type="match status" value="1"/>
</dbReference>
<feature type="binding site" evidence="11">
    <location>
        <begin position="193"/>
        <end position="197"/>
    </location>
    <ligand>
        <name>NAD(+)</name>
        <dbReference type="ChEBI" id="CHEBI:57540"/>
    </ligand>
</feature>
<feature type="binding site" evidence="11">
    <location>
        <begin position="66"/>
        <end position="67"/>
    </location>
    <ligand>
        <name>NAD(+)</name>
        <dbReference type="ChEBI" id="CHEBI:57540"/>
    </ligand>
</feature>
<evidence type="ECO:0000256" key="6">
    <source>
        <dbReference type="ARBA" id="ARBA00023027"/>
    </source>
</evidence>
<dbReference type="Proteomes" id="UP000216024">
    <property type="component" value="Unassembled WGS sequence"/>
</dbReference>
<evidence type="ECO:0000256" key="7">
    <source>
        <dbReference type="ARBA" id="ARBA00023098"/>
    </source>
</evidence>
<dbReference type="PIRSF" id="PIRSF000094">
    <property type="entry name" value="Enoyl-ACP_rdct"/>
    <property type="match status" value="1"/>
</dbReference>
<evidence type="ECO:0000256" key="2">
    <source>
        <dbReference type="ARBA" id="ARBA00009233"/>
    </source>
</evidence>
<feature type="binding site" evidence="11">
    <location>
        <position position="94"/>
    </location>
    <ligand>
        <name>NAD(+)</name>
        <dbReference type="ChEBI" id="CHEBI:57540"/>
    </ligand>
</feature>
<sequence>MSGLLKGKNILIMGVANKRSIAWGIAQELHKHGANLAFTYVGERSLTNLEKLLSDDMKDAKVYECDVTNDENVAEVFGKLKEDVGVLHGLVHAIAHSKKEELAGNFYDTSRDGFKLANDISAYSFVLVTKHAQEIMTEGGSILTLTYLGAERAIPNYNVMGVAKAALEASTRYLAKDLGEREIRVNAISAGPIKTLAARGVKDFNDLLKQAEDKIPRGRTVDPKEVGGTAVFLCSDLSTGVTGEVIHVDAGFSMVG</sequence>
<dbReference type="Gene3D" id="3.40.50.720">
    <property type="entry name" value="NAD(P)-binding Rossmann-like Domain"/>
    <property type="match status" value="1"/>
</dbReference>
<dbReference type="EC" id="1.3.1.9" evidence="9"/>
<feature type="active site" description="Proton acceptor" evidence="10">
    <location>
        <position position="157"/>
    </location>
</feature>
<proteinExistence type="inferred from homology"/>
<dbReference type="CDD" id="cd05372">
    <property type="entry name" value="ENR_SDR"/>
    <property type="match status" value="1"/>
</dbReference>
<dbReference type="InterPro" id="IPR002347">
    <property type="entry name" value="SDR_fam"/>
</dbReference>
<dbReference type="RefSeq" id="WP_095134356.1">
    <property type="nucleotide sequence ID" value="NZ_NIBG01000013.1"/>
</dbReference>
<dbReference type="InterPro" id="IPR036291">
    <property type="entry name" value="NAD(P)-bd_dom_sf"/>
</dbReference>
<keyword evidence="7" id="KW-0443">Lipid metabolism</keyword>